<dbReference type="AlphaFoldDB" id="A0A0A8XXB0"/>
<name>A0A0A8XXB0_ARUDO</name>
<proteinExistence type="predicted"/>
<reference evidence="2" key="2">
    <citation type="journal article" date="2015" name="Data Brief">
        <title>Shoot transcriptome of the giant reed, Arundo donax.</title>
        <authorList>
            <person name="Barrero R.A."/>
            <person name="Guerrero F.D."/>
            <person name="Moolhuijzen P."/>
            <person name="Goolsby J.A."/>
            <person name="Tidwell J."/>
            <person name="Bellgard S.E."/>
            <person name="Bellgard M.I."/>
        </authorList>
    </citation>
    <scope>NUCLEOTIDE SEQUENCE</scope>
    <source>
        <tissue evidence="2">Shoot tissue taken approximately 20 cm above the soil surface</tissue>
    </source>
</reference>
<evidence type="ECO:0000256" key="1">
    <source>
        <dbReference type="SAM" id="MobiDB-lite"/>
    </source>
</evidence>
<evidence type="ECO:0000313" key="2">
    <source>
        <dbReference type="EMBL" id="JAD16352.1"/>
    </source>
</evidence>
<feature type="region of interest" description="Disordered" evidence="1">
    <location>
        <begin position="86"/>
        <end position="114"/>
    </location>
</feature>
<feature type="compositionally biased region" description="Low complexity" evidence="1">
    <location>
        <begin position="102"/>
        <end position="111"/>
    </location>
</feature>
<organism evidence="2">
    <name type="scientific">Arundo donax</name>
    <name type="common">Giant reed</name>
    <name type="synonym">Donax arundinaceus</name>
    <dbReference type="NCBI Taxonomy" id="35708"/>
    <lineage>
        <taxon>Eukaryota</taxon>
        <taxon>Viridiplantae</taxon>
        <taxon>Streptophyta</taxon>
        <taxon>Embryophyta</taxon>
        <taxon>Tracheophyta</taxon>
        <taxon>Spermatophyta</taxon>
        <taxon>Magnoliopsida</taxon>
        <taxon>Liliopsida</taxon>
        <taxon>Poales</taxon>
        <taxon>Poaceae</taxon>
        <taxon>PACMAD clade</taxon>
        <taxon>Arundinoideae</taxon>
        <taxon>Arundineae</taxon>
        <taxon>Arundo</taxon>
    </lineage>
</organism>
<reference evidence="2" key="1">
    <citation type="submission" date="2014-09" db="EMBL/GenBank/DDBJ databases">
        <authorList>
            <person name="Magalhaes I.L.F."/>
            <person name="Oliveira U."/>
            <person name="Santos F.R."/>
            <person name="Vidigal T.H.D.A."/>
            <person name="Brescovit A.D."/>
            <person name="Santos A.J."/>
        </authorList>
    </citation>
    <scope>NUCLEOTIDE SEQUENCE</scope>
    <source>
        <tissue evidence="2">Shoot tissue taken approximately 20 cm above the soil surface</tissue>
    </source>
</reference>
<accession>A0A0A8XXB0</accession>
<sequence>MEGSSLSKQRDREVIRKEVRRIALGLDDDPAAAERRYAGMDERVRDEIWEIRGIFAGMDRACGGSRSARQPGQRIRFRLEGGKLVQETDEGERKEGVVEQPSSSASTAAAGSEDELCSAFGSARF</sequence>
<dbReference type="EMBL" id="GBRH01281543">
    <property type="protein sequence ID" value="JAD16352.1"/>
    <property type="molecule type" value="Transcribed_RNA"/>
</dbReference>
<protein>
    <submittedName>
        <fullName evidence="2">Uncharacterized protein</fullName>
    </submittedName>
</protein>